<sequence length="90" mass="9777">MKTPLDTLDKALSQVDKLRSSLGAVQNRFDSVINNLNSTLTTCPLPSPYSGCRLRDEVSNMSRANILQQAGTSVLAQANQSTQNVLSLLR</sequence>
<dbReference type="InterPro" id="IPR042187">
    <property type="entry name" value="Flagellin_C_sub2"/>
</dbReference>
<evidence type="ECO:0000313" key="5">
    <source>
        <dbReference type="EMBL" id="VEA67864.1"/>
    </source>
</evidence>
<comment type="similarity">
    <text evidence="2">Belongs to the bacterial flagellin family.</text>
</comment>
<keyword evidence="5" id="KW-0966">Cell projection</keyword>
<dbReference type="SUPFAM" id="SSF64518">
    <property type="entry name" value="Phase 1 flagellin"/>
    <property type="match status" value="1"/>
</dbReference>
<organism evidence="5 6">
    <name type="scientific">Serratia rubidaea</name>
    <name type="common">Serratia marinorubra</name>
    <dbReference type="NCBI Taxonomy" id="61652"/>
    <lineage>
        <taxon>Bacteria</taxon>
        <taxon>Pseudomonadati</taxon>
        <taxon>Pseudomonadota</taxon>
        <taxon>Gammaproteobacteria</taxon>
        <taxon>Enterobacterales</taxon>
        <taxon>Yersiniaceae</taxon>
        <taxon>Serratia</taxon>
    </lineage>
</organism>
<dbReference type="InterPro" id="IPR001492">
    <property type="entry name" value="Flagellin"/>
</dbReference>
<evidence type="ECO:0000256" key="3">
    <source>
        <dbReference type="ARBA" id="ARBA00023143"/>
    </source>
</evidence>
<dbReference type="GO" id="GO:0005198">
    <property type="term" value="F:structural molecule activity"/>
    <property type="evidence" value="ECO:0007669"/>
    <property type="project" value="InterPro"/>
</dbReference>
<dbReference type="Proteomes" id="UP000271603">
    <property type="component" value="Chromosome"/>
</dbReference>
<dbReference type="PANTHER" id="PTHR42792:SF2">
    <property type="entry name" value="FLAGELLIN"/>
    <property type="match status" value="1"/>
</dbReference>
<dbReference type="PANTHER" id="PTHR42792">
    <property type="entry name" value="FLAGELLIN"/>
    <property type="match status" value="1"/>
</dbReference>
<keyword evidence="5" id="KW-0969">Cilium</keyword>
<gene>
    <name evidence="5" type="primary">fliC_1</name>
    <name evidence="5" type="ORF">NCTC9419_00062</name>
</gene>
<dbReference type="GO" id="GO:0009288">
    <property type="term" value="C:bacterial-type flagellum"/>
    <property type="evidence" value="ECO:0007669"/>
    <property type="project" value="UniProtKB-SubCell"/>
</dbReference>
<evidence type="ECO:0000313" key="6">
    <source>
        <dbReference type="Proteomes" id="UP000271603"/>
    </source>
</evidence>
<keyword evidence="5" id="KW-0282">Flagellum</keyword>
<evidence type="ECO:0000256" key="2">
    <source>
        <dbReference type="ARBA" id="ARBA00005709"/>
    </source>
</evidence>
<dbReference type="EMBL" id="LR134155">
    <property type="protein sequence ID" value="VEA67864.1"/>
    <property type="molecule type" value="Genomic_DNA"/>
</dbReference>
<dbReference type="AlphaFoldDB" id="A0A447QCU5"/>
<feature type="domain" description="Flagellin C-terminal" evidence="4">
    <location>
        <begin position="5"/>
        <end position="89"/>
    </location>
</feature>
<reference evidence="5 6" key="1">
    <citation type="submission" date="2018-12" db="EMBL/GenBank/DDBJ databases">
        <authorList>
            <consortium name="Pathogen Informatics"/>
        </authorList>
    </citation>
    <scope>NUCLEOTIDE SEQUENCE [LARGE SCALE GENOMIC DNA]</scope>
    <source>
        <strain evidence="5 6">NCTC9419</strain>
    </source>
</reference>
<keyword evidence="3" id="KW-0975">Bacterial flagellum</keyword>
<protein>
    <submittedName>
        <fullName evidence="5">Phase 1-I flagellin</fullName>
    </submittedName>
</protein>
<accession>A0A447QCU5</accession>
<dbReference type="Gene3D" id="6.10.10.10">
    <property type="entry name" value="Flagellar export chaperone, C-terminal domain"/>
    <property type="match status" value="1"/>
</dbReference>
<name>A0A447QCU5_SERRU</name>
<dbReference type="Pfam" id="PF00700">
    <property type="entry name" value="Flagellin_C"/>
    <property type="match status" value="1"/>
</dbReference>
<evidence type="ECO:0000259" key="4">
    <source>
        <dbReference type="Pfam" id="PF00700"/>
    </source>
</evidence>
<dbReference type="InterPro" id="IPR046358">
    <property type="entry name" value="Flagellin_C"/>
</dbReference>
<proteinExistence type="inferred from homology"/>
<comment type="subcellular location">
    <subcellularLocation>
        <location evidence="1">Bacterial flagellum</location>
    </subcellularLocation>
</comment>
<evidence type="ECO:0000256" key="1">
    <source>
        <dbReference type="ARBA" id="ARBA00004365"/>
    </source>
</evidence>
<dbReference type="Gene3D" id="1.20.1330.10">
    <property type="entry name" value="f41 fragment of flagellin, N-terminal domain"/>
    <property type="match status" value="1"/>
</dbReference>